<dbReference type="SUPFAM" id="SSF49899">
    <property type="entry name" value="Concanavalin A-like lectins/glucanases"/>
    <property type="match status" value="1"/>
</dbReference>
<dbReference type="InterPro" id="IPR051051">
    <property type="entry name" value="E3_ubiq-ligase_TRIM/RNF"/>
</dbReference>
<organism evidence="10 11">
    <name type="scientific">Ictalurus punctatus</name>
    <name type="common">Channel catfish</name>
    <name type="synonym">Silurus punctatus</name>
    <dbReference type="NCBI Taxonomy" id="7998"/>
    <lineage>
        <taxon>Eukaryota</taxon>
        <taxon>Metazoa</taxon>
        <taxon>Chordata</taxon>
        <taxon>Craniata</taxon>
        <taxon>Vertebrata</taxon>
        <taxon>Euteleostomi</taxon>
        <taxon>Actinopterygii</taxon>
        <taxon>Neopterygii</taxon>
        <taxon>Teleostei</taxon>
        <taxon>Ostariophysi</taxon>
        <taxon>Siluriformes</taxon>
        <taxon>Ictaluridae</taxon>
        <taxon>Ictalurus</taxon>
    </lineage>
</organism>
<dbReference type="InterPro" id="IPR003877">
    <property type="entry name" value="SPRY_dom"/>
</dbReference>
<dbReference type="InterPro" id="IPR013083">
    <property type="entry name" value="Znf_RING/FYVE/PHD"/>
</dbReference>
<keyword evidence="5" id="KW-0391">Immunity</keyword>
<dbReference type="InterPro" id="IPR006574">
    <property type="entry name" value="PRY"/>
</dbReference>
<dbReference type="PROSITE" id="PS50089">
    <property type="entry name" value="ZF_RING_2"/>
    <property type="match status" value="1"/>
</dbReference>
<evidence type="ECO:0000256" key="1">
    <source>
        <dbReference type="ARBA" id="ARBA00022588"/>
    </source>
</evidence>
<dbReference type="Proteomes" id="UP000221080">
    <property type="component" value="Chromosome 29"/>
</dbReference>
<dbReference type="RefSeq" id="XP_017317141.1">
    <property type="nucleotide sequence ID" value="XM_017461652.3"/>
</dbReference>
<evidence type="ECO:0000259" key="8">
    <source>
        <dbReference type="PROSITE" id="PS50089"/>
    </source>
</evidence>
<dbReference type="GeneID" id="108260924"/>
<dbReference type="PANTHER" id="PTHR25465:SF49">
    <property type="entry name" value="BLOODTHIRSTY-RELATED GENE FAMILY, MEMBER 1-RELATED"/>
    <property type="match status" value="1"/>
</dbReference>
<dbReference type="Gene3D" id="3.30.160.60">
    <property type="entry name" value="Classic Zinc Finger"/>
    <property type="match status" value="1"/>
</dbReference>
<dbReference type="GO" id="GO:0045087">
    <property type="term" value="P:innate immune response"/>
    <property type="evidence" value="ECO:0007669"/>
    <property type="project" value="UniProtKB-KW"/>
</dbReference>
<evidence type="ECO:0000313" key="10">
    <source>
        <dbReference type="Proteomes" id="UP000221080"/>
    </source>
</evidence>
<dbReference type="SMART" id="SM00449">
    <property type="entry name" value="SPRY"/>
    <property type="match status" value="1"/>
</dbReference>
<dbReference type="InterPro" id="IPR043136">
    <property type="entry name" value="B30.2/SPRY_sf"/>
</dbReference>
<evidence type="ECO:0000256" key="2">
    <source>
        <dbReference type="ARBA" id="ARBA00022723"/>
    </source>
</evidence>
<keyword evidence="7" id="KW-0175">Coiled coil</keyword>
<dbReference type="InterPro" id="IPR003879">
    <property type="entry name" value="Butyrophylin_SPRY"/>
</dbReference>
<feature type="domain" description="B30.2/SPRY" evidence="9">
    <location>
        <begin position="394"/>
        <end position="589"/>
    </location>
</feature>
<dbReference type="PROSITE" id="PS00518">
    <property type="entry name" value="ZF_RING_1"/>
    <property type="match status" value="1"/>
</dbReference>
<keyword evidence="3 6" id="KW-0863">Zinc-finger</keyword>
<evidence type="ECO:0000256" key="7">
    <source>
        <dbReference type="SAM" id="Coils"/>
    </source>
</evidence>
<keyword evidence="4" id="KW-0862">Zinc</keyword>
<dbReference type="GO" id="GO:0008270">
    <property type="term" value="F:zinc ion binding"/>
    <property type="evidence" value="ECO:0007669"/>
    <property type="project" value="UniProtKB-KW"/>
</dbReference>
<dbReference type="CDD" id="cd13733">
    <property type="entry name" value="SPRY_PRY_C-I_1"/>
    <property type="match status" value="1"/>
</dbReference>
<evidence type="ECO:0000313" key="11">
    <source>
        <dbReference type="RefSeq" id="XP_017317141.1"/>
    </source>
</evidence>
<dbReference type="InterPro" id="IPR001870">
    <property type="entry name" value="B30.2/SPRY"/>
</dbReference>
<feature type="coiled-coil region" evidence="7">
    <location>
        <begin position="250"/>
        <end position="342"/>
    </location>
</feature>
<dbReference type="InterPro" id="IPR001841">
    <property type="entry name" value="Znf_RING"/>
</dbReference>
<dbReference type="InterPro" id="IPR013320">
    <property type="entry name" value="ConA-like_dom_sf"/>
</dbReference>
<dbReference type="FunFam" id="2.60.120.920:FF:000004">
    <property type="entry name" value="Butyrophilin subfamily 1 member A1"/>
    <property type="match status" value="1"/>
</dbReference>
<dbReference type="SMART" id="SM00184">
    <property type="entry name" value="RING"/>
    <property type="match status" value="1"/>
</dbReference>
<evidence type="ECO:0000256" key="3">
    <source>
        <dbReference type="ARBA" id="ARBA00022771"/>
    </source>
</evidence>
<dbReference type="OrthoDB" id="6270329at2759"/>
<dbReference type="PROSITE" id="PS50188">
    <property type="entry name" value="B302_SPRY"/>
    <property type="match status" value="1"/>
</dbReference>
<feature type="domain" description="RING-type" evidence="8">
    <location>
        <begin position="71"/>
        <end position="110"/>
    </location>
</feature>
<reference evidence="10" key="1">
    <citation type="journal article" date="2016" name="Nat. Commun.">
        <title>The channel catfish genome sequence provides insights into the evolution of scale formation in teleosts.</title>
        <authorList>
            <person name="Liu Z."/>
            <person name="Liu S."/>
            <person name="Yao J."/>
            <person name="Bao L."/>
            <person name="Zhang J."/>
            <person name="Li Y."/>
            <person name="Jiang C."/>
            <person name="Sun L."/>
            <person name="Wang R."/>
            <person name="Zhang Y."/>
            <person name="Zhou T."/>
            <person name="Zeng Q."/>
            <person name="Fu Q."/>
            <person name="Gao S."/>
            <person name="Li N."/>
            <person name="Koren S."/>
            <person name="Jiang Y."/>
            <person name="Zimin A."/>
            <person name="Xu P."/>
            <person name="Phillippy A.M."/>
            <person name="Geng X."/>
            <person name="Song L."/>
            <person name="Sun F."/>
            <person name="Li C."/>
            <person name="Wang X."/>
            <person name="Chen A."/>
            <person name="Jin Y."/>
            <person name="Yuan Z."/>
            <person name="Yang Y."/>
            <person name="Tan S."/>
            <person name="Peatman E."/>
            <person name="Lu J."/>
            <person name="Qin Z."/>
            <person name="Dunham R."/>
            <person name="Li Z."/>
            <person name="Sonstegard T."/>
            <person name="Feng J."/>
            <person name="Danzmann R.G."/>
            <person name="Schroeder S."/>
            <person name="Scheffler B."/>
            <person name="Duke M.V."/>
            <person name="Ballard L."/>
            <person name="Kucuktas H."/>
            <person name="Kaltenboeck L."/>
            <person name="Liu H."/>
            <person name="Armbruster J."/>
            <person name="Xie Y."/>
            <person name="Kirby M.L."/>
            <person name="Tian Y."/>
            <person name="Flanagan M.E."/>
            <person name="Mu W."/>
            <person name="Waldbieser G.C."/>
        </authorList>
    </citation>
    <scope>NUCLEOTIDE SEQUENCE [LARGE SCALE GENOMIC DNA]</scope>
    <source>
        <strain evidence="10">SDA103</strain>
    </source>
</reference>
<evidence type="ECO:0000256" key="4">
    <source>
        <dbReference type="ARBA" id="ARBA00022833"/>
    </source>
</evidence>
<dbReference type="Gene3D" id="2.60.120.920">
    <property type="match status" value="1"/>
</dbReference>
<proteinExistence type="predicted"/>
<dbReference type="PRINTS" id="PR01407">
    <property type="entry name" value="BUTYPHLNCDUF"/>
</dbReference>
<evidence type="ECO:0000259" key="9">
    <source>
        <dbReference type="PROSITE" id="PS50188"/>
    </source>
</evidence>
<dbReference type="Gene3D" id="3.30.40.10">
    <property type="entry name" value="Zinc/RING finger domain, C3HC4 (zinc finger)"/>
    <property type="match status" value="1"/>
</dbReference>
<keyword evidence="1" id="KW-0399">Innate immunity</keyword>
<protein>
    <submittedName>
        <fullName evidence="11">E3 ubiquitin-protein ligase TRIM39 isoform X1</fullName>
    </submittedName>
</protein>
<evidence type="ECO:0000256" key="6">
    <source>
        <dbReference type="PROSITE-ProRule" id="PRU00175"/>
    </source>
</evidence>
<dbReference type="Pfam" id="PF13765">
    <property type="entry name" value="PRY"/>
    <property type="match status" value="1"/>
</dbReference>
<keyword evidence="2" id="KW-0479">Metal-binding</keyword>
<gene>
    <name evidence="11" type="primary">LOC108260924</name>
</gene>
<dbReference type="KEGG" id="ipu:108260924"/>
<dbReference type="Pfam" id="PF13923">
    <property type="entry name" value="zf-C3HC4_2"/>
    <property type="match status" value="1"/>
</dbReference>
<dbReference type="Pfam" id="PF00622">
    <property type="entry name" value="SPRY"/>
    <property type="match status" value="1"/>
</dbReference>
<dbReference type="CDD" id="cd19802">
    <property type="entry name" value="Bbox1_TRIM8-like"/>
    <property type="match status" value="1"/>
</dbReference>
<dbReference type="AlphaFoldDB" id="A0A2D0QH55"/>
<sequence>MKLYYTLRIQKCTARIRKDRLSEMRRGSELHQVNLDSHHNQTIDMNPFRSFTPSYSTLRDTPVAILQHLKCSICIDVLEVPVTTACGHTFCKRCLDRHMAINDLVCPLCKQHLKLKPQVNIAFRDILKDFYEAQSPSPDEFTGQPEEVPCDVCPDSRKYKAVKSCLMCLLSYCNQHLKRHHNKLRSKGHKLVEPLNELDKRACMIHGRPLELYSVSEGKLICCLCVKGGTNVVSVEEERDIRQAELGTVISEMKQGIQQREEKVKELDNSAAICLALIDQETKEIKKVFNAIKKAIQKAENEVLSPLEGRKKDVEQEAEELKRDLQRKITTLSNTISDLQTLRDEEDPVFFLQSYPSDKMEDNGNDWTSIFLDTDLSFGTIRSMEVTMMANIKDEFEKLSRIETARIKKYEVDVTLDPDTANAQLLISDDMRQVHSSVEKMDVSDCPERFDVFGSVLGQNPLAEGRAFWVVEVGNKRGWDIGVTREKANRKGALSLKPSQGYWAIVHYNDDNYAALEDPPTLLSLSNKPCKVGVFVDYSEKLVSFYDMEAETHIYSFTDCAFGAVIKPYFSPHLNENDPLVICPVNSSE</sequence>
<dbReference type="SUPFAM" id="SSF57845">
    <property type="entry name" value="B-box zinc-binding domain"/>
    <property type="match status" value="1"/>
</dbReference>
<evidence type="ECO:0000256" key="5">
    <source>
        <dbReference type="ARBA" id="ARBA00022859"/>
    </source>
</evidence>
<dbReference type="SMART" id="SM00589">
    <property type="entry name" value="PRY"/>
    <property type="match status" value="1"/>
</dbReference>
<name>A0A2D0QH55_ICTPU</name>
<dbReference type="InterPro" id="IPR058030">
    <property type="entry name" value="TRIM8/14/16/25/29/45/65_CC"/>
</dbReference>
<dbReference type="GO" id="GO:0005737">
    <property type="term" value="C:cytoplasm"/>
    <property type="evidence" value="ECO:0007669"/>
    <property type="project" value="UniProtKB-ARBA"/>
</dbReference>
<accession>A0A2D0QH55</accession>
<dbReference type="Gene3D" id="4.10.830.40">
    <property type="match status" value="1"/>
</dbReference>
<dbReference type="PANTHER" id="PTHR25465">
    <property type="entry name" value="B-BOX DOMAIN CONTAINING"/>
    <property type="match status" value="1"/>
</dbReference>
<dbReference type="Pfam" id="PF25600">
    <property type="entry name" value="TRIM_CC"/>
    <property type="match status" value="1"/>
</dbReference>
<reference evidence="11" key="2">
    <citation type="submission" date="2025-08" db="UniProtKB">
        <authorList>
            <consortium name="RefSeq"/>
        </authorList>
    </citation>
    <scope>IDENTIFICATION</scope>
    <source>
        <tissue evidence="11">Blood</tissue>
    </source>
</reference>
<dbReference type="InterPro" id="IPR017907">
    <property type="entry name" value="Znf_RING_CS"/>
</dbReference>
<keyword evidence="10" id="KW-1185">Reference proteome</keyword>
<dbReference type="SUPFAM" id="SSF57850">
    <property type="entry name" value="RING/U-box"/>
    <property type="match status" value="1"/>
</dbReference>
<dbReference type="OMA" id="CTAMMEK"/>